<keyword evidence="1" id="KW-1133">Transmembrane helix</keyword>
<evidence type="ECO:0000256" key="1">
    <source>
        <dbReference type="SAM" id="Phobius"/>
    </source>
</evidence>
<dbReference type="AlphaFoldDB" id="A0A7J4JGB2"/>
<keyword evidence="1" id="KW-0472">Membrane</keyword>
<keyword evidence="1" id="KW-0812">Transmembrane</keyword>
<dbReference type="Gene3D" id="1.25.40.10">
    <property type="entry name" value="Tetratricopeptide repeat domain"/>
    <property type="match status" value="1"/>
</dbReference>
<name>A0A7J4JGB2_9ARCH</name>
<sequence>MASNFWPQVFGEGHSLALAAALAGTLAAFLGGRHRFSFKALAGVAVVGLFLLALPQTSYAVKRNALSLACADCVMDETGESLSVALAKIVAPMSQGKAWQLLAASTEPQAKKFFEEIDRLRYQGRREEALALLREFALRNQGRDSEAEALYRIGAISQSMGRSREAVNGFALAARRFPAHANAAAALYNAGTIAFSLKEYGEAVEALERLTKDYAGSPFRPAGLYYLALAYSASGQRDRAGQALGELIEKYPDHSMAEAAKSQQGLIG</sequence>
<dbReference type="EMBL" id="DUGH01000125">
    <property type="protein sequence ID" value="HIH16792.1"/>
    <property type="molecule type" value="Genomic_DNA"/>
</dbReference>
<gene>
    <name evidence="2" type="ORF">HA252_05285</name>
</gene>
<dbReference type="InterPro" id="IPR019734">
    <property type="entry name" value="TPR_rpt"/>
</dbReference>
<dbReference type="InterPro" id="IPR011990">
    <property type="entry name" value="TPR-like_helical_dom_sf"/>
</dbReference>
<reference evidence="3" key="1">
    <citation type="journal article" date="2020" name="bioRxiv">
        <title>A rank-normalized archaeal taxonomy based on genome phylogeny resolves widespread incomplete and uneven classifications.</title>
        <authorList>
            <person name="Rinke C."/>
            <person name="Chuvochina M."/>
            <person name="Mussig A.J."/>
            <person name="Chaumeil P.-A."/>
            <person name="Waite D.W."/>
            <person name="Whitman W.B."/>
            <person name="Parks D.H."/>
            <person name="Hugenholtz P."/>
        </authorList>
    </citation>
    <scope>NUCLEOTIDE SEQUENCE [LARGE SCALE GENOMIC DNA]</scope>
</reference>
<comment type="caution">
    <text evidence="2">The sequence shown here is derived from an EMBL/GenBank/DDBJ whole genome shotgun (WGS) entry which is preliminary data.</text>
</comment>
<feature type="transmembrane region" description="Helical" evidence="1">
    <location>
        <begin position="13"/>
        <end position="31"/>
    </location>
</feature>
<evidence type="ECO:0000313" key="3">
    <source>
        <dbReference type="Proteomes" id="UP000564964"/>
    </source>
</evidence>
<evidence type="ECO:0000313" key="2">
    <source>
        <dbReference type="EMBL" id="HIH16792.1"/>
    </source>
</evidence>
<feature type="transmembrane region" description="Helical" evidence="1">
    <location>
        <begin position="38"/>
        <end position="55"/>
    </location>
</feature>
<organism evidence="2 3">
    <name type="scientific">Candidatus Iainarchaeum sp</name>
    <dbReference type="NCBI Taxonomy" id="3101447"/>
    <lineage>
        <taxon>Archaea</taxon>
        <taxon>Candidatus Iainarchaeota</taxon>
        <taxon>Candidatus Iainarchaeia</taxon>
        <taxon>Candidatus Iainarchaeales</taxon>
        <taxon>Candidatus Iainarchaeaceae</taxon>
        <taxon>Candidatus Iainarchaeum</taxon>
    </lineage>
</organism>
<protein>
    <submittedName>
        <fullName evidence="2">Tetratricopeptide repeat protein</fullName>
    </submittedName>
</protein>
<dbReference type="Pfam" id="PF13174">
    <property type="entry name" value="TPR_6"/>
    <property type="match status" value="2"/>
</dbReference>
<dbReference type="Proteomes" id="UP000564964">
    <property type="component" value="Unassembled WGS sequence"/>
</dbReference>
<proteinExistence type="predicted"/>
<accession>A0A7J4JGB2</accession>
<dbReference type="SUPFAM" id="SSF48452">
    <property type="entry name" value="TPR-like"/>
    <property type="match status" value="1"/>
</dbReference>
<dbReference type="SMART" id="SM00028">
    <property type="entry name" value="TPR"/>
    <property type="match status" value="3"/>
</dbReference>